<dbReference type="SMART" id="SM00387">
    <property type="entry name" value="HATPase_c"/>
    <property type="match status" value="1"/>
</dbReference>
<evidence type="ECO:0000256" key="5">
    <source>
        <dbReference type="ARBA" id="ARBA00022741"/>
    </source>
</evidence>
<dbReference type="GO" id="GO:0005524">
    <property type="term" value="F:ATP binding"/>
    <property type="evidence" value="ECO:0007669"/>
    <property type="project" value="UniProtKB-KW"/>
</dbReference>
<comment type="caution">
    <text evidence="12">The sequence shown here is derived from an EMBL/GenBank/DDBJ whole genome shotgun (WGS) entry which is preliminary data.</text>
</comment>
<dbReference type="InterPro" id="IPR003661">
    <property type="entry name" value="HisK_dim/P_dom"/>
</dbReference>
<sequence>MTFAEYCIIFLESVGDWRVIFWLICIAIFALFRKWYLVLLVLFVLSNLLGIIFASKLLTEYKGYLILSLALFLPVFSIIICPVVAHHLFTEKEKASKLEKTSREMKELQEMLIQAEKASPLVQIVSGIAHEIKNPLGTILQGVNYLEKKLPHQQKDVFEVLSMIKNNINRADNVIISLLDFSRHTDLVLQPEDINSILESSLGLVKQRLKSRGDIQIIKETKKDIPKVLVDKNKIEQVFINILLNAIQAIPQEGKIFIRSYDKQLEIVKDDGPIGRRKGDFFSPGERTVIVEIEDTGMGISEENLKKIFHPFFTTKRKDGGSGLGLSVSQSIVSMHRGLIDIKSQVGKGTKVMVTLKITGG</sequence>
<evidence type="ECO:0000256" key="4">
    <source>
        <dbReference type="ARBA" id="ARBA00022679"/>
    </source>
</evidence>
<evidence type="ECO:0000256" key="1">
    <source>
        <dbReference type="ARBA" id="ARBA00000085"/>
    </source>
</evidence>
<keyword evidence="6" id="KW-0418">Kinase</keyword>
<keyword evidence="10" id="KW-0472">Membrane</keyword>
<keyword evidence="10" id="KW-0812">Transmembrane</keyword>
<feature type="transmembrane region" description="Helical" evidence="10">
    <location>
        <begin position="37"/>
        <end position="58"/>
    </location>
</feature>
<dbReference type="SUPFAM" id="SSF47384">
    <property type="entry name" value="Homodimeric domain of signal transducing histidine kinase"/>
    <property type="match status" value="1"/>
</dbReference>
<feature type="transmembrane region" description="Helical" evidence="10">
    <location>
        <begin position="64"/>
        <end position="89"/>
    </location>
</feature>
<comment type="catalytic activity">
    <reaction evidence="1">
        <text>ATP + protein L-histidine = ADP + protein N-phospho-L-histidine.</text>
        <dbReference type="EC" id="2.7.13.3"/>
    </reaction>
</comment>
<dbReference type="Gene3D" id="1.10.287.130">
    <property type="match status" value="1"/>
</dbReference>
<dbReference type="AlphaFoldDB" id="A0A2G9Y9Q4"/>
<keyword evidence="7" id="KW-0067">ATP-binding</keyword>
<dbReference type="Gene3D" id="3.30.565.10">
    <property type="entry name" value="Histidine kinase-like ATPase, C-terminal domain"/>
    <property type="match status" value="1"/>
</dbReference>
<dbReference type="PANTHER" id="PTHR43065">
    <property type="entry name" value="SENSOR HISTIDINE KINASE"/>
    <property type="match status" value="1"/>
</dbReference>
<feature type="coiled-coil region" evidence="9">
    <location>
        <begin position="91"/>
        <end position="118"/>
    </location>
</feature>
<keyword evidence="3" id="KW-0597">Phosphoprotein</keyword>
<evidence type="ECO:0000259" key="11">
    <source>
        <dbReference type="PROSITE" id="PS50109"/>
    </source>
</evidence>
<evidence type="ECO:0000313" key="13">
    <source>
        <dbReference type="Proteomes" id="UP000230392"/>
    </source>
</evidence>
<keyword evidence="9" id="KW-0175">Coiled coil</keyword>
<dbReference type="PANTHER" id="PTHR43065:SF10">
    <property type="entry name" value="PEROXIDE STRESS-ACTIVATED HISTIDINE KINASE MAK3"/>
    <property type="match status" value="1"/>
</dbReference>
<dbReference type="Pfam" id="PF02518">
    <property type="entry name" value="HATPase_c"/>
    <property type="match status" value="1"/>
</dbReference>
<keyword evidence="5" id="KW-0547">Nucleotide-binding</keyword>
<gene>
    <name evidence="12" type="ORF">COX46_04650</name>
</gene>
<organism evidence="12 13">
    <name type="scientific">bacterium (Candidatus Ratteibacteria) CG23_combo_of_CG06-09_8_20_14_all_48_7</name>
    <dbReference type="NCBI Taxonomy" id="2014292"/>
    <lineage>
        <taxon>Bacteria</taxon>
        <taxon>Candidatus Ratteibacteria</taxon>
    </lineage>
</organism>
<proteinExistence type="predicted"/>
<dbReference type="CDD" id="cd00082">
    <property type="entry name" value="HisKA"/>
    <property type="match status" value="1"/>
</dbReference>
<dbReference type="InterPro" id="IPR036890">
    <property type="entry name" value="HATPase_C_sf"/>
</dbReference>
<dbReference type="EC" id="2.7.13.3" evidence="2"/>
<dbReference type="PROSITE" id="PS50109">
    <property type="entry name" value="HIS_KIN"/>
    <property type="match status" value="1"/>
</dbReference>
<evidence type="ECO:0000256" key="10">
    <source>
        <dbReference type="SAM" id="Phobius"/>
    </source>
</evidence>
<evidence type="ECO:0000256" key="9">
    <source>
        <dbReference type="SAM" id="Coils"/>
    </source>
</evidence>
<feature type="domain" description="Histidine kinase" evidence="11">
    <location>
        <begin position="127"/>
        <end position="360"/>
    </location>
</feature>
<keyword evidence="4" id="KW-0808">Transferase</keyword>
<dbReference type="InterPro" id="IPR004358">
    <property type="entry name" value="Sig_transdc_His_kin-like_C"/>
</dbReference>
<keyword evidence="8" id="KW-0902">Two-component regulatory system</keyword>
<dbReference type="GO" id="GO:0000155">
    <property type="term" value="F:phosphorelay sensor kinase activity"/>
    <property type="evidence" value="ECO:0007669"/>
    <property type="project" value="InterPro"/>
</dbReference>
<dbReference type="InterPro" id="IPR003594">
    <property type="entry name" value="HATPase_dom"/>
</dbReference>
<feature type="transmembrane region" description="Helical" evidence="10">
    <location>
        <begin position="15"/>
        <end position="32"/>
    </location>
</feature>
<evidence type="ECO:0000256" key="6">
    <source>
        <dbReference type="ARBA" id="ARBA00022777"/>
    </source>
</evidence>
<dbReference type="EMBL" id="PCRF01000228">
    <property type="protein sequence ID" value="PIP15966.1"/>
    <property type="molecule type" value="Genomic_DNA"/>
</dbReference>
<accession>A0A2G9Y9Q4</accession>
<dbReference type="Proteomes" id="UP000230392">
    <property type="component" value="Unassembled WGS sequence"/>
</dbReference>
<dbReference type="PRINTS" id="PR00344">
    <property type="entry name" value="BCTRLSENSOR"/>
</dbReference>
<reference evidence="12 13" key="1">
    <citation type="submission" date="2017-09" db="EMBL/GenBank/DDBJ databases">
        <title>Depth-based differentiation of microbial function through sediment-hosted aquifers and enrichment of novel symbionts in the deep terrestrial subsurface.</title>
        <authorList>
            <person name="Probst A.J."/>
            <person name="Ladd B."/>
            <person name="Jarett J.K."/>
            <person name="Geller-Mcgrath D.E."/>
            <person name="Sieber C.M."/>
            <person name="Emerson J.B."/>
            <person name="Anantharaman K."/>
            <person name="Thomas B.C."/>
            <person name="Malmstrom R."/>
            <person name="Stieglmeier M."/>
            <person name="Klingl A."/>
            <person name="Woyke T."/>
            <person name="Ryan C.M."/>
            <person name="Banfield J.F."/>
        </authorList>
    </citation>
    <scope>NUCLEOTIDE SEQUENCE [LARGE SCALE GENOMIC DNA]</scope>
    <source>
        <strain evidence="12">CG23_combo_of_CG06-09_8_20_14_all_48_7</strain>
    </source>
</reference>
<dbReference type="InterPro" id="IPR005467">
    <property type="entry name" value="His_kinase_dom"/>
</dbReference>
<keyword evidence="10" id="KW-1133">Transmembrane helix</keyword>
<dbReference type="InterPro" id="IPR036097">
    <property type="entry name" value="HisK_dim/P_sf"/>
</dbReference>
<evidence type="ECO:0000313" key="12">
    <source>
        <dbReference type="EMBL" id="PIP15966.1"/>
    </source>
</evidence>
<dbReference type="SUPFAM" id="SSF55874">
    <property type="entry name" value="ATPase domain of HSP90 chaperone/DNA topoisomerase II/histidine kinase"/>
    <property type="match status" value="1"/>
</dbReference>
<dbReference type="Pfam" id="PF00512">
    <property type="entry name" value="HisKA"/>
    <property type="match status" value="1"/>
</dbReference>
<protein>
    <recommendedName>
        <fullName evidence="2">histidine kinase</fullName>
        <ecNumber evidence="2">2.7.13.3</ecNumber>
    </recommendedName>
</protein>
<evidence type="ECO:0000256" key="8">
    <source>
        <dbReference type="ARBA" id="ARBA00023012"/>
    </source>
</evidence>
<evidence type="ECO:0000256" key="7">
    <source>
        <dbReference type="ARBA" id="ARBA00022840"/>
    </source>
</evidence>
<dbReference type="SMART" id="SM00388">
    <property type="entry name" value="HisKA"/>
    <property type="match status" value="1"/>
</dbReference>
<evidence type="ECO:0000256" key="3">
    <source>
        <dbReference type="ARBA" id="ARBA00022553"/>
    </source>
</evidence>
<name>A0A2G9Y9Q4_9BACT</name>
<evidence type="ECO:0000256" key="2">
    <source>
        <dbReference type="ARBA" id="ARBA00012438"/>
    </source>
</evidence>